<comment type="caution">
    <text evidence="10">The sequence shown here is derived from an EMBL/GenBank/DDBJ whole genome shotgun (WGS) entry which is preliminary data.</text>
</comment>
<name>A0ABR4J2A5_9EURO</name>
<evidence type="ECO:0000256" key="8">
    <source>
        <dbReference type="PROSITE-ProRule" id="PRU00042"/>
    </source>
</evidence>
<keyword evidence="6" id="KW-0804">Transcription</keyword>
<evidence type="ECO:0000259" key="9">
    <source>
        <dbReference type="PROSITE" id="PS50157"/>
    </source>
</evidence>
<gene>
    <name evidence="10" type="ORF">BJY01DRAFT_253201</name>
</gene>
<evidence type="ECO:0000256" key="1">
    <source>
        <dbReference type="ARBA" id="ARBA00004123"/>
    </source>
</evidence>
<dbReference type="PANTHER" id="PTHR46179:SF13">
    <property type="entry name" value="C2H2-TYPE DOMAIN-CONTAINING PROTEIN"/>
    <property type="match status" value="1"/>
</dbReference>
<comment type="subcellular location">
    <subcellularLocation>
        <location evidence="1">Nucleus</location>
    </subcellularLocation>
</comment>
<feature type="domain" description="C2H2-type" evidence="9">
    <location>
        <begin position="189"/>
        <end position="218"/>
    </location>
</feature>
<evidence type="ECO:0000313" key="11">
    <source>
        <dbReference type="Proteomes" id="UP001610446"/>
    </source>
</evidence>
<reference evidence="10 11" key="1">
    <citation type="submission" date="2024-07" db="EMBL/GenBank/DDBJ databases">
        <title>Section-level genome sequencing and comparative genomics of Aspergillus sections Usti and Cavernicolus.</title>
        <authorList>
            <consortium name="Lawrence Berkeley National Laboratory"/>
            <person name="Nybo J.L."/>
            <person name="Vesth T.C."/>
            <person name="Theobald S."/>
            <person name="Frisvad J.C."/>
            <person name="Larsen T.O."/>
            <person name="Kjaerboelling I."/>
            <person name="Rothschild-Mancinelli K."/>
            <person name="Lyhne E.K."/>
            <person name="Kogle M.E."/>
            <person name="Barry K."/>
            <person name="Clum A."/>
            <person name="Na H."/>
            <person name="Ledsgaard L."/>
            <person name="Lin J."/>
            <person name="Lipzen A."/>
            <person name="Kuo A."/>
            <person name="Riley R."/>
            <person name="Mondo S."/>
            <person name="Labutti K."/>
            <person name="Haridas S."/>
            <person name="Pangalinan J."/>
            <person name="Salamov A.A."/>
            <person name="Simmons B.A."/>
            <person name="Magnuson J.K."/>
            <person name="Chen J."/>
            <person name="Drula E."/>
            <person name="Henrissat B."/>
            <person name="Wiebenga A."/>
            <person name="Lubbers R.J."/>
            <person name="Gomes A.C."/>
            <person name="Makela M.R."/>
            <person name="Stajich J."/>
            <person name="Grigoriev I.V."/>
            <person name="Mortensen U.H."/>
            <person name="De Vries R.P."/>
            <person name="Baker S.E."/>
            <person name="Andersen M.R."/>
        </authorList>
    </citation>
    <scope>NUCLEOTIDE SEQUENCE [LARGE SCALE GENOMIC DNA]</scope>
    <source>
        <strain evidence="10 11">CBS 123904</strain>
    </source>
</reference>
<evidence type="ECO:0000256" key="5">
    <source>
        <dbReference type="ARBA" id="ARBA00023015"/>
    </source>
</evidence>
<proteinExistence type="predicted"/>
<dbReference type="EMBL" id="JBFXLU010000228">
    <property type="protein sequence ID" value="KAL2834094.1"/>
    <property type="molecule type" value="Genomic_DNA"/>
</dbReference>
<keyword evidence="7" id="KW-0539">Nucleus</keyword>
<keyword evidence="2" id="KW-0479">Metal-binding</keyword>
<dbReference type="InterPro" id="IPR051061">
    <property type="entry name" value="Zinc_finger_trans_reg"/>
</dbReference>
<keyword evidence="5" id="KW-0805">Transcription regulation</keyword>
<accession>A0ABR4J2A5</accession>
<dbReference type="Proteomes" id="UP001610446">
    <property type="component" value="Unassembled WGS sequence"/>
</dbReference>
<keyword evidence="11" id="KW-1185">Reference proteome</keyword>
<dbReference type="PROSITE" id="PS50157">
    <property type="entry name" value="ZINC_FINGER_C2H2_2"/>
    <property type="match status" value="1"/>
</dbReference>
<dbReference type="Pfam" id="PF00096">
    <property type="entry name" value="zf-C2H2"/>
    <property type="match status" value="1"/>
</dbReference>
<evidence type="ECO:0000256" key="3">
    <source>
        <dbReference type="ARBA" id="ARBA00022771"/>
    </source>
</evidence>
<keyword evidence="4" id="KW-0862">Zinc</keyword>
<dbReference type="PANTHER" id="PTHR46179">
    <property type="entry name" value="ZINC FINGER PROTEIN"/>
    <property type="match status" value="1"/>
</dbReference>
<sequence length="227" mass="25216">MERLPSSSQNEDEDPLPSILPLTTTAPYLMPCLATTSQALYSPVPLAAAGSTIDPAWGGNIPSHHTMSSNIVHSSMLLPSHEPSTLYNHQLPSGFPTWPLDNITPVYLNRPSGVQQPHAPILNPPNNTAIYQTPQTMNAGQLSPYRSSAPTPVTSFYCKWEGCQCPIAFKRLPDIIRHIREIHLVPDAYRCPVDGCGRTFKRSDRLRQHERTHHPQTQALLVQGLRF</sequence>
<evidence type="ECO:0000256" key="6">
    <source>
        <dbReference type="ARBA" id="ARBA00023163"/>
    </source>
</evidence>
<evidence type="ECO:0000256" key="4">
    <source>
        <dbReference type="ARBA" id="ARBA00022833"/>
    </source>
</evidence>
<keyword evidence="3 8" id="KW-0863">Zinc-finger</keyword>
<dbReference type="InterPro" id="IPR013087">
    <property type="entry name" value="Znf_C2H2_type"/>
</dbReference>
<evidence type="ECO:0000256" key="7">
    <source>
        <dbReference type="ARBA" id="ARBA00023242"/>
    </source>
</evidence>
<organism evidence="10 11">
    <name type="scientific">Aspergillus pseudoustus</name>
    <dbReference type="NCBI Taxonomy" id="1810923"/>
    <lineage>
        <taxon>Eukaryota</taxon>
        <taxon>Fungi</taxon>
        <taxon>Dikarya</taxon>
        <taxon>Ascomycota</taxon>
        <taxon>Pezizomycotina</taxon>
        <taxon>Eurotiomycetes</taxon>
        <taxon>Eurotiomycetidae</taxon>
        <taxon>Eurotiales</taxon>
        <taxon>Aspergillaceae</taxon>
        <taxon>Aspergillus</taxon>
        <taxon>Aspergillus subgen. Nidulantes</taxon>
    </lineage>
</organism>
<evidence type="ECO:0000313" key="10">
    <source>
        <dbReference type="EMBL" id="KAL2834094.1"/>
    </source>
</evidence>
<evidence type="ECO:0000256" key="2">
    <source>
        <dbReference type="ARBA" id="ARBA00022723"/>
    </source>
</evidence>
<protein>
    <recommendedName>
        <fullName evidence="9">C2H2-type domain-containing protein</fullName>
    </recommendedName>
</protein>
<dbReference type="SMART" id="SM00355">
    <property type="entry name" value="ZnF_C2H2"/>
    <property type="match status" value="2"/>
</dbReference>
<dbReference type="Gene3D" id="3.30.160.60">
    <property type="entry name" value="Classic Zinc Finger"/>
    <property type="match status" value="1"/>
</dbReference>
<dbReference type="InterPro" id="IPR036236">
    <property type="entry name" value="Znf_C2H2_sf"/>
</dbReference>
<dbReference type="SUPFAM" id="SSF57667">
    <property type="entry name" value="beta-beta-alpha zinc fingers"/>
    <property type="match status" value="1"/>
</dbReference>
<dbReference type="PROSITE" id="PS00028">
    <property type="entry name" value="ZINC_FINGER_C2H2_1"/>
    <property type="match status" value="1"/>
</dbReference>